<evidence type="ECO:0000313" key="4">
    <source>
        <dbReference type="Proteomes" id="UP000692954"/>
    </source>
</evidence>
<evidence type="ECO:0000256" key="2">
    <source>
        <dbReference type="SAM" id="MobiDB-lite"/>
    </source>
</evidence>
<proteinExistence type="predicted"/>
<keyword evidence="4" id="KW-1185">Reference proteome</keyword>
<dbReference type="Proteomes" id="UP000692954">
    <property type="component" value="Unassembled WGS sequence"/>
</dbReference>
<keyword evidence="1" id="KW-0175">Coiled coil</keyword>
<comment type="caution">
    <text evidence="3">The sequence shown here is derived from an EMBL/GenBank/DDBJ whole genome shotgun (WGS) entry which is preliminary data.</text>
</comment>
<organism evidence="3 4">
    <name type="scientific">Paramecium sonneborni</name>
    <dbReference type="NCBI Taxonomy" id="65129"/>
    <lineage>
        <taxon>Eukaryota</taxon>
        <taxon>Sar</taxon>
        <taxon>Alveolata</taxon>
        <taxon>Ciliophora</taxon>
        <taxon>Intramacronucleata</taxon>
        <taxon>Oligohymenophorea</taxon>
        <taxon>Peniculida</taxon>
        <taxon>Parameciidae</taxon>
        <taxon>Paramecium</taxon>
    </lineage>
</organism>
<dbReference type="EMBL" id="CAJJDN010000099">
    <property type="protein sequence ID" value="CAD8111947.1"/>
    <property type="molecule type" value="Genomic_DNA"/>
</dbReference>
<reference evidence="3" key="1">
    <citation type="submission" date="2021-01" db="EMBL/GenBank/DDBJ databases">
        <authorList>
            <consortium name="Genoscope - CEA"/>
            <person name="William W."/>
        </authorList>
    </citation>
    <scope>NUCLEOTIDE SEQUENCE</scope>
</reference>
<gene>
    <name evidence="3" type="ORF">PSON_ATCC_30995.1.T0990137</name>
</gene>
<feature type="coiled-coil region" evidence="1">
    <location>
        <begin position="76"/>
        <end position="117"/>
    </location>
</feature>
<dbReference type="OrthoDB" id="310042at2759"/>
<evidence type="ECO:0000256" key="1">
    <source>
        <dbReference type="SAM" id="Coils"/>
    </source>
</evidence>
<name>A0A8S1QA47_9CILI</name>
<accession>A0A8S1QA47</accession>
<evidence type="ECO:0000313" key="3">
    <source>
        <dbReference type="EMBL" id="CAD8111947.1"/>
    </source>
</evidence>
<sequence length="502" mass="59237">MNPLSLGWQQNLIQILISYNGKYEQNNNPTQQLDEVFQQFLKIYSSKFQQIEFEQTLISQRILKISQEKVQQEQLLQTQGQILDNIREQREQLLQKLDQREQELISLEKVLENKNKREQDQHQFEDLKDGILMCKEKCVLLQEENIEFTKLASSLRQQNDQLKSSYLQVRQTYDNNLIRLNELQQHGLNFNYRMMKSTKIIKDLVQLNQSGVSQNRKTKLENFVSNYSQLEDTQLYENLQIQRDNINKEVLESISQLIYIKQELAQINMKDSSLNSPRQQDLEQLDPILTSGAFRFKTHHNLGEKQIRQRQISKQNDDDFRAFSELNEDDEVKQSSSDEDQNKNHELTSNKQPWYFKSAVPIISSKNSEKKWETHSEIKKHHKNKSSFASISSESSFNRMGMMTLKEEFQNIYQQQQLDEDIKEKDTEMNDSDDIPQLIQQESIIQDSTIIIDKKSQQLNKSKDEIDTISEPIKSDLYKNLKIAGVLLTTCGIAGWLYRKYF</sequence>
<feature type="region of interest" description="Disordered" evidence="2">
    <location>
        <begin position="326"/>
        <end position="351"/>
    </location>
</feature>
<protein>
    <submittedName>
        <fullName evidence="3">Uncharacterized protein</fullName>
    </submittedName>
</protein>
<dbReference type="AlphaFoldDB" id="A0A8S1QA47"/>